<reference evidence="1 2" key="1">
    <citation type="submission" date="2020-03" db="EMBL/GenBank/DDBJ databases">
        <title>Screen low temperature-resistant strains for efficient degradation of petroleum hydrocarbons under the low temperature.</title>
        <authorList>
            <person name="Wang Y."/>
            <person name="Chen J."/>
        </authorList>
    </citation>
    <scope>NUCLEOTIDE SEQUENCE [LARGE SCALE GENOMIC DNA]</scope>
    <source>
        <strain evidence="1 2">KB1</strain>
    </source>
</reference>
<dbReference type="AlphaFoldDB" id="A0A6G9CMG5"/>
<protein>
    <submittedName>
        <fullName evidence="1">Uncharacterized protein</fullName>
    </submittedName>
</protein>
<sequence>MAFRSPTAEQRAAAERELARALPYLLARRAEALAGLRGLAHEVQYTVTPEKTLGAVRAYRDARAELRSLEVQIACVLVAAGAPSGRVSRELGIGRTTLHAALARSKHADLVDFTGRRTA</sequence>
<evidence type="ECO:0000313" key="2">
    <source>
        <dbReference type="Proteomes" id="UP000502345"/>
    </source>
</evidence>
<evidence type="ECO:0000313" key="1">
    <source>
        <dbReference type="EMBL" id="QIP38000.1"/>
    </source>
</evidence>
<accession>A0A6G9CMG5</accession>
<dbReference type="Proteomes" id="UP000502345">
    <property type="component" value="Chromosome"/>
</dbReference>
<dbReference type="EMBL" id="CP050124">
    <property type="protein sequence ID" value="QIP38000.1"/>
    <property type="molecule type" value="Genomic_DNA"/>
</dbReference>
<dbReference type="RefSeq" id="WP_166501769.1">
    <property type="nucleotide sequence ID" value="NZ_CP050124.1"/>
</dbReference>
<proteinExistence type="predicted"/>
<organism evidence="1 2">
    <name type="scientific">Rhodococcus erythropolis</name>
    <name type="common">Arthrobacter picolinophilus</name>
    <dbReference type="NCBI Taxonomy" id="1833"/>
    <lineage>
        <taxon>Bacteria</taxon>
        <taxon>Bacillati</taxon>
        <taxon>Actinomycetota</taxon>
        <taxon>Actinomycetes</taxon>
        <taxon>Mycobacteriales</taxon>
        <taxon>Nocardiaceae</taxon>
        <taxon>Rhodococcus</taxon>
        <taxon>Rhodococcus erythropolis group</taxon>
    </lineage>
</organism>
<name>A0A6G9CMG5_RHOER</name>
<gene>
    <name evidence="1" type="ORF">G9444_0756</name>
</gene>